<organism evidence="3">
    <name type="scientific">Melanaphis sacchari</name>
    <dbReference type="NCBI Taxonomy" id="742174"/>
    <lineage>
        <taxon>Eukaryota</taxon>
        <taxon>Metazoa</taxon>
        <taxon>Ecdysozoa</taxon>
        <taxon>Arthropoda</taxon>
        <taxon>Hexapoda</taxon>
        <taxon>Insecta</taxon>
        <taxon>Pterygota</taxon>
        <taxon>Neoptera</taxon>
        <taxon>Paraneoptera</taxon>
        <taxon>Hemiptera</taxon>
        <taxon>Sternorrhyncha</taxon>
        <taxon>Aphidomorpha</taxon>
        <taxon>Aphidoidea</taxon>
        <taxon>Aphididae</taxon>
        <taxon>Aphidini</taxon>
        <taxon>Melanaphis</taxon>
    </lineage>
</organism>
<dbReference type="EMBL" id="GFXV01002915">
    <property type="protein sequence ID" value="MBW14720.1"/>
    <property type="molecule type" value="Transcribed_RNA"/>
</dbReference>
<dbReference type="GO" id="GO:0003676">
    <property type="term" value="F:nucleic acid binding"/>
    <property type="evidence" value="ECO:0007669"/>
    <property type="project" value="InterPro"/>
</dbReference>
<protein>
    <submittedName>
        <fullName evidence="3">RNA-directed DNA polymerase from mobile element jockey</fullName>
    </submittedName>
</protein>
<dbReference type="CDD" id="cd09276">
    <property type="entry name" value="Rnase_HI_RT_non_LTR"/>
    <property type="match status" value="1"/>
</dbReference>
<gene>
    <name evidence="3" type="primary">pol_2</name>
</gene>
<name>A0A2H8TL40_9HEMI</name>
<evidence type="ECO:0000259" key="2">
    <source>
        <dbReference type="PROSITE" id="PS50879"/>
    </source>
</evidence>
<dbReference type="SUPFAM" id="SSF56672">
    <property type="entry name" value="DNA/RNA polymerases"/>
    <property type="match status" value="1"/>
</dbReference>
<dbReference type="Pfam" id="PF00075">
    <property type="entry name" value="RNase_H"/>
    <property type="match status" value="1"/>
</dbReference>
<evidence type="ECO:0000259" key="1">
    <source>
        <dbReference type="PROSITE" id="PS50878"/>
    </source>
</evidence>
<sequence length="1264" mass="143225">MSLNMNNNFFSNNLIILQWNVRSLSARLPSLMHLLHAHRCSIAILSETWLNPSRSINIPFFRIYRSDRPDGFGGVAVAIHHSLKSRPILIDNNIRNNLNNYKLDIIGVEIVSESSPPLEIWSCYIPSSSNVPAIVLQSLFSLISCNSILCGDFNSFHPAWGSDSSSPRGNIIYNTIDSLGLCILNDGSPTHIGRLNSTDSAIDLSFCSPNLYWNLSWHTLGEPHGSDHIPIIISATNRSLSNFTRSHHQPNNILIRHTPYNFNKANWTSFRLNIHDAISSAAEDSALIKSYSNFTEIILNAANLAIPVKKTNPKSHTSSPLWWNPSCSEAVKTRSLHFKIFRRSGSLSDLLKYRNVCAHTTRLLKNEKRNSWKKFCSNLNPSCSIQYLWATARRFKNCVIPTIRPDNDDWFDAFCAKIAPSYAPSELEASPPYYPLTSHPHVLSNKFTISELKFAIFSRKSIAPGLDNISPALLKQLPDIALASLLDIFNNLLVTQLFPTSWSFYRVIPIPKSNSNTSFRPIALSSSLCKVFEHMLKTRLDWWLESNSILPPNLFAFRKGMGTIECLSTFIGNIYHSFNNKEYFVATFIDIRGAFDSVNIHILVDYIISLNAPPEFGNILLYLFNKRNLVFSSSFGSSSSRSTFTGLPQGSCLSPLLFNIYMSLVAKNFSRSGHNCLIYADDMVIFSSNKSLPLAIERLNAALQDLITILSNVSLEIAPEKCKSVIFTRRKYFDPHNIYLDNYLIPFATTVTYLGITLDTKLRWIPHISSLSLFTSRWSNFLRTVSNTWWGSHPSSLLSIYRSIIRSKLDYGCFLFGSAAYSNWKKINMLQSSCLRTIMGYVRSTPGPAMEVETFCPPFNIRCRWLAGKFILKSLAHSNHIIFDTFYSLYITWRYTPKSMPVLSIAANSLSNFHQFVLNSYKLPLYEQPFDSLLYTPLVQIDNFSNFSHVELKSMSSSFVNKLFSNFLNLNYPNFTIIYTDGSVSPLSAGYAFYIPELHISFSNNLPPSSSSFTAECYAIFEALLFISDLAPNRYLIASDSMSCLQSLTSNPFNSKLSPLVFLIKSYIYTLEQSNHHIQFLWIPSHIGIHGNETADGLAKAASYTILPPLAQLPWTDFSPLLRRHIISLWSNHWNNLPAHFASRYKSIVPSIINKKTWFYNLDLPRSIIVRFNRLRVGHSLLPDHAYKLGLNDSPLCTLHITESICDISHLLFDCPSLYSKRTSLINYIKFLNIPPTLPSILNTQVETVIKKIIHFLLEAGFVI</sequence>
<keyword evidence="3" id="KW-0808">Transferase</keyword>
<dbReference type="InterPro" id="IPR052560">
    <property type="entry name" value="RdDP_mobile_element"/>
</dbReference>
<dbReference type="PANTHER" id="PTHR36688:SF2">
    <property type="entry name" value="ENDONUCLEASE_EXONUCLEASE_PHOSPHATASE DOMAIN-CONTAINING PROTEIN"/>
    <property type="match status" value="1"/>
</dbReference>
<dbReference type="InterPro" id="IPR036397">
    <property type="entry name" value="RNaseH_sf"/>
</dbReference>
<dbReference type="Pfam" id="PF00078">
    <property type="entry name" value="RVT_1"/>
    <property type="match status" value="1"/>
</dbReference>
<dbReference type="Gene3D" id="3.30.420.10">
    <property type="entry name" value="Ribonuclease H-like superfamily/Ribonuclease H"/>
    <property type="match status" value="1"/>
</dbReference>
<reference evidence="3" key="1">
    <citation type="submission" date="2017-10" db="EMBL/GenBank/DDBJ databases">
        <title>Transcriptome Assembly of Sugarcane Aphid Adults.</title>
        <authorList>
            <person name="Scully E.D."/>
            <person name="Palmer N.A."/>
            <person name="Geib S.M."/>
            <person name="Sarath G."/>
            <person name="Sattler S.E."/>
        </authorList>
    </citation>
    <scope>NUCLEOTIDE SEQUENCE</scope>
    <source>
        <tissue evidence="3">Whole body</tissue>
    </source>
</reference>
<dbReference type="GO" id="GO:0042575">
    <property type="term" value="C:DNA polymerase complex"/>
    <property type="evidence" value="ECO:0007669"/>
    <property type="project" value="UniProtKB-ARBA"/>
</dbReference>
<keyword evidence="3" id="KW-0548">Nucleotidyltransferase</keyword>
<dbReference type="Pfam" id="PF14529">
    <property type="entry name" value="Exo_endo_phos_2"/>
    <property type="match status" value="1"/>
</dbReference>
<dbReference type="InterPro" id="IPR043502">
    <property type="entry name" value="DNA/RNA_pol_sf"/>
</dbReference>
<accession>A0A2H8TL40</accession>
<dbReference type="GO" id="GO:0004523">
    <property type="term" value="F:RNA-DNA hybrid ribonuclease activity"/>
    <property type="evidence" value="ECO:0007669"/>
    <property type="project" value="InterPro"/>
</dbReference>
<dbReference type="InterPro" id="IPR043128">
    <property type="entry name" value="Rev_trsase/Diguanyl_cyclase"/>
</dbReference>
<dbReference type="SUPFAM" id="SSF56219">
    <property type="entry name" value="DNase I-like"/>
    <property type="match status" value="1"/>
</dbReference>
<dbReference type="Gene3D" id="3.30.70.270">
    <property type="match status" value="1"/>
</dbReference>
<dbReference type="PROSITE" id="PS50879">
    <property type="entry name" value="RNASE_H_1"/>
    <property type="match status" value="1"/>
</dbReference>
<dbReference type="PROSITE" id="PS50878">
    <property type="entry name" value="RT_POL"/>
    <property type="match status" value="1"/>
</dbReference>
<keyword evidence="3" id="KW-0695">RNA-directed DNA polymerase</keyword>
<dbReference type="SUPFAM" id="SSF53098">
    <property type="entry name" value="Ribonuclease H-like"/>
    <property type="match status" value="1"/>
</dbReference>
<dbReference type="InterPro" id="IPR005135">
    <property type="entry name" value="Endo/exonuclease/phosphatase"/>
</dbReference>
<evidence type="ECO:0000313" key="3">
    <source>
        <dbReference type="EMBL" id="MBW14720.1"/>
    </source>
</evidence>
<dbReference type="InterPro" id="IPR036691">
    <property type="entry name" value="Endo/exonu/phosph_ase_sf"/>
</dbReference>
<proteinExistence type="predicted"/>
<feature type="domain" description="RNase H type-1" evidence="2">
    <location>
        <begin position="972"/>
        <end position="1104"/>
    </location>
</feature>
<dbReference type="Gene3D" id="3.60.10.10">
    <property type="entry name" value="Endonuclease/exonuclease/phosphatase"/>
    <property type="match status" value="1"/>
</dbReference>
<dbReference type="InterPro" id="IPR012337">
    <property type="entry name" value="RNaseH-like_sf"/>
</dbReference>
<dbReference type="InterPro" id="IPR000477">
    <property type="entry name" value="RT_dom"/>
</dbReference>
<dbReference type="AlphaFoldDB" id="A0A2H8TL40"/>
<dbReference type="InterPro" id="IPR002156">
    <property type="entry name" value="RNaseH_domain"/>
</dbReference>
<dbReference type="OrthoDB" id="10051347at2759"/>
<dbReference type="PANTHER" id="PTHR36688">
    <property type="entry name" value="ENDO/EXONUCLEASE/PHOSPHATASE DOMAIN-CONTAINING PROTEIN"/>
    <property type="match status" value="1"/>
</dbReference>
<dbReference type="GO" id="GO:0003964">
    <property type="term" value="F:RNA-directed DNA polymerase activity"/>
    <property type="evidence" value="ECO:0007669"/>
    <property type="project" value="UniProtKB-KW"/>
</dbReference>
<feature type="domain" description="Reverse transcriptase" evidence="1">
    <location>
        <begin position="491"/>
        <end position="758"/>
    </location>
</feature>
<dbReference type="CDD" id="cd01650">
    <property type="entry name" value="RT_nLTR_like"/>
    <property type="match status" value="1"/>
</dbReference>